<evidence type="ECO:0000313" key="2">
    <source>
        <dbReference type="Proteomes" id="UP000199727"/>
    </source>
</evidence>
<comment type="caution">
    <text evidence="1">The sequence shown here is derived from an EMBL/GenBank/DDBJ whole genome shotgun (WGS) entry which is preliminary data.</text>
</comment>
<dbReference type="Proteomes" id="UP000199727">
    <property type="component" value="Unassembled WGS sequence"/>
</dbReference>
<gene>
    <name evidence="1" type="ORF">C361_05005</name>
</gene>
<proteinExistence type="predicted"/>
<protein>
    <submittedName>
        <fullName evidence="1">Uncharacterized protein</fullName>
    </submittedName>
</protein>
<evidence type="ECO:0000313" key="1">
    <source>
        <dbReference type="EMBL" id="OXG16634.1"/>
    </source>
</evidence>
<organism evidence="1 2">
    <name type="scientific">Cryptococcus neoformans Tu259-1</name>
    <dbReference type="NCBI Taxonomy" id="1230072"/>
    <lineage>
        <taxon>Eukaryota</taxon>
        <taxon>Fungi</taxon>
        <taxon>Dikarya</taxon>
        <taxon>Basidiomycota</taxon>
        <taxon>Agaricomycotina</taxon>
        <taxon>Tremellomycetes</taxon>
        <taxon>Tremellales</taxon>
        <taxon>Cryptococcaceae</taxon>
        <taxon>Cryptococcus</taxon>
        <taxon>Cryptococcus neoformans species complex</taxon>
    </lineage>
</organism>
<dbReference type="EMBL" id="AMKT01000067">
    <property type="protein sequence ID" value="OXG16634.1"/>
    <property type="molecule type" value="Genomic_DNA"/>
</dbReference>
<accession>A0A854QGC5</accession>
<name>A0A854QGC5_CRYNE</name>
<sequence>MSAFSIVINMMGVFLPRPEPTVSECLLQLEPQQRRPIVYGHIAAGYANESTMRNHKLFDSPVGTNENVDYVAPQCHVEGLASVKSSDNR</sequence>
<dbReference type="AlphaFoldDB" id="A0A854QGC5"/>
<reference evidence="1 2" key="1">
    <citation type="submission" date="2017-06" db="EMBL/GenBank/DDBJ databases">
        <title>Global population genomics of the pathogenic fungus Cryptococcus neoformans var. grubii.</title>
        <authorList>
            <person name="Cuomo C."/>
            <person name="Litvintseva A."/>
            <person name="Chen Y."/>
            <person name="Young S."/>
            <person name="Zeng Q."/>
            <person name="Chapman S."/>
            <person name="Gujja S."/>
            <person name="Saif S."/>
            <person name="Birren B."/>
        </authorList>
    </citation>
    <scope>NUCLEOTIDE SEQUENCE [LARGE SCALE GENOMIC DNA]</scope>
    <source>
        <strain evidence="1 2">Tu259-1</strain>
    </source>
</reference>